<evidence type="ECO:0000313" key="1">
    <source>
        <dbReference type="EMBL" id="UPK91414.1"/>
    </source>
</evidence>
<name>A0ACD3YR07_FUSSC</name>
<reference evidence="1" key="1">
    <citation type="submission" date="2021-11" db="EMBL/GenBank/DDBJ databases">
        <title>Fusarium solani-melongenae Genome sequencing and assembly.</title>
        <authorList>
            <person name="Xie S."/>
            <person name="Huang L."/>
            <person name="Zhang X."/>
        </authorList>
    </citation>
    <scope>NUCLEOTIDE SEQUENCE</scope>
    <source>
        <strain evidence="1">CRI 24-3</strain>
    </source>
</reference>
<keyword evidence="2" id="KW-1185">Reference proteome</keyword>
<protein>
    <submittedName>
        <fullName evidence="1">Uncharacterized protein</fullName>
    </submittedName>
</protein>
<sequence>MSDWHGKELAETVGGSGTTKDPYIFWLTNPPSDLDRTFGNQDVARSLGDHGFTHVWLR</sequence>
<dbReference type="Proteomes" id="UP000830768">
    <property type="component" value="Chromosome 2"/>
</dbReference>
<gene>
    <name evidence="1" type="ORF">LCI18_002349</name>
</gene>
<proteinExistence type="predicted"/>
<organism evidence="1 2">
    <name type="scientific">Fusarium solani subsp. cucurbitae</name>
    <name type="common">Neocosmosporum cucurbitae</name>
    <dbReference type="NCBI Taxonomy" id="2747967"/>
    <lineage>
        <taxon>Eukaryota</taxon>
        <taxon>Fungi</taxon>
        <taxon>Dikarya</taxon>
        <taxon>Ascomycota</taxon>
        <taxon>Pezizomycotina</taxon>
        <taxon>Sordariomycetes</taxon>
        <taxon>Hypocreomycetidae</taxon>
        <taxon>Hypocreales</taxon>
        <taxon>Nectriaceae</taxon>
        <taxon>Fusarium</taxon>
        <taxon>Fusarium solani species complex</taxon>
    </lineage>
</organism>
<evidence type="ECO:0000313" key="2">
    <source>
        <dbReference type="Proteomes" id="UP000830768"/>
    </source>
</evidence>
<dbReference type="EMBL" id="CP090031">
    <property type="protein sequence ID" value="UPK91414.1"/>
    <property type="molecule type" value="Genomic_DNA"/>
</dbReference>
<accession>A0ACD3YR07</accession>